<dbReference type="AlphaFoldDB" id="A0A7X5ART1"/>
<accession>A0A7X5ART1</accession>
<organism evidence="1 2">
    <name type="scientific">Photobacterium halotolerans</name>
    <dbReference type="NCBI Taxonomy" id="265726"/>
    <lineage>
        <taxon>Bacteria</taxon>
        <taxon>Pseudomonadati</taxon>
        <taxon>Pseudomonadota</taxon>
        <taxon>Gammaproteobacteria</taxon>
        <taxon>Vibrionales</taxon>
        <taxon>Vibrionaceae</taxon>
        <taxon>Photobacterium</taxon>
    </lineage>
</organism>
<reference evidence="1 2" key="1">
    <citation type="submission" date="2017-05" db="EMBL/GenBank/DDBJ databases">
        <title>High clonality and local adaptation shapes Vibrionaceae linages within an endangered oasis.</title>
        <authorList>
            <person name="Vazquez-Rosas-Landa M."/>
        </authorList>
    </citation>
    <scope>NUCLEOTIDE SEQUENCE [LARGE SCALE GENOMIC DNA]</scope>
    <source>
        <strain evidence="1 2">P46_P4S1P180</strain>
    </source>
</reference>
<evidence type="ECO:0000313" key="1">
    <source>
        <dbReference type="EMBL" id="NAW64638.1"/>
    </source>
</evidence>
<dbReference type="RefSeq" id="WP_161443433.1">
    <property type="nucleotide sequence ID" value="NZ_WXWW01000085.1"/>
</dbReference>
<evidence type="ECO:0000313" key="2">
    <source>
        <dbReference type="Proteomes" id="UP000465712"/>
    </source>
</evidence>
<sequence length="317" mass="36449">MSTAIFFNSQYFGRKYEDRLSAALSFSSLVQGLRLAVKSGAKDILASSTNALDVEIANNYTVRDWINDRGELDEGERIDRDEQRYFARRIDKTPFFEEAEFVKCDEYLECEVEICIDDKYVKNDAVTLALINSGILLSPPLAVFNSPFIKCKAIEIEGEYDDMIRCIFDKDSIIEHLEHIQAKAGILIEQSKDLWLYREQLFPSIEFCARVEGQLQAINHFGVIFSRLCELEKYSSKWSEGAFIPDSIPSKVSGESESVRTDTKAIESRTFKCPDGEKRTFFWHLRATPGAIRIHFFPDEKDKKIIIGHIGEKLFYR</sequence>
<dbReference type="Proteomes" id="UP000465712">
    <property type="component" value="Unassembled WGS sequence"/>
</dbReference>
<dbReference type="EMBL" id="WXWW01000085">
    <property type="protein sequence ID" value="NAW64638.1"/>
    <property type="molecule type" value="Genomic_DNA"/>
</dbReference>
<comment type="caution">
    <text evidence="1">The sequence shown here is derived from an EMBL/GenBank/DDBJ whole genome shotgun (WGS) entry which is preliminary data.</text>
</comment>
<protein>
    <submittedName>
        <fullName evidence="1">Uncharacterized protein</fullName>
    </submittedName>
</protein>
<proteinExistence type="predicted"/>
<gene>
    <name evidence="1" type="ORF">CAG72_05350</name>
</gene>
<name>A0A7X5ART1_9GAMM</name>